<comment type="caution">
    <text evidence="3">The sequence shown here is derived from an EMBL/GenBank/DDBJ whole genome shotgun (WGS) entry which is preliminary data.</text>
</comment>
<gene>
    <name evidence="3" type="ORF">PPNO1_LOCUS6920</name>
</gene>
<feature type="region of interest" description="Disordered" evidence="1">
    <location>
        <begin position="240"/>
        <end position="328"/>
    </location>
</feature>
<name>A0A9P1H5T1_9PEZI</name>
<dbReference type="PANTHER" id="PTHR39611">
    <property type="entry name" value="HYDROXYPROLINE-RICH GLYCOPROTEIN DZ-HRGP-RELATED"/>
    <property type="match status" value="1"/>
</dbReference>
<dbReference type="InterPro" id="IPR055936">
    <property type="entry name" value="DUF7514"/>
</dbReference>
<feature type="compositionally biased region" description="Basic residues" evidence="1">
    <location>
        <begin position="304"/>
        <end position="313"/>
    </location>
</feature>
<evidence type="ECO:0000259" key="2">
    <source>
        <dbReference type="Pfam" id="PF24355"/>
    </source>
</evidence>
<sequence length="361" mass="40092">MTPAMCEEMRKLVDAGGLEGLKRKIVEEGNPGSLHAPDSPIDSSQSDGLSIVDRRWGELFDKNGNATPRLGQVLRGIAKYLISEVSPAESVVISPAKLANFYREYSVDNEPHCFSDIFKCRDDSKEEYRNIAELFEDLECDYHLIKATPTSRPIVPALTPAGFAKWTIMAIFAYPDVEAKRLDCIMSQLPIDADGPFVDGKPERLPKQLSRYLLPSKADKSARSNFKIFVDDFFQDRESRQRAAEKSRRHPSDGFSSSKTPAQGGNQDSVAKKDYPGAGPARQPRDERRGRARTSASKVSAKGGQRHRKRWRGPSRGLPPFFGQSRPPLQLDQHYRAAVGPHQPGASLEAEALAACRSLRL</sequence>
<dbReference type="AlphaFoldDB" id="A0A9P1H5T1"/>
<feature type="compositionally biased region" description="Basic and acidic residues" evidence="1">
    <location>
        <begin position="240"/>
        <end position="252"/>
    </location>
</feature>
<proteinExistence type="predicted"/>
<dbReference type="Pfam" id="PF24355">
    <property type="entry name" value="DUF7514"/>
    <property type="match status" value="1"/>
</dbReference>
<evidence type="ECO:0000313" key="4">
    <source>
        <dbReference type="Proteomes" id="UP000838763"/>
    </source>
</evidence>
<accession>A0A9P1H5T1</accession>
<dbReference type="OrthoDB" id="5413703at2759"/>
<feature type="region of interest" description="Disordered" evidence="1">
    <location>
        <begin position="28"/>
        <end position="47"/>
    </location>
</feature>
<dbReference type="EMBL" id="CALLCH030000016">
    <property type="protein sequence ID" value="CAI4217309.1"/>
    <property type="molecule type" value="Genomic_DNA"/>
</dbReference>
<organism evidence="3 4">
    <name type="scientific">Parascedosporium putredinis</name>
    <dbReference type="NCBI Taxonomy" id="1442378"/>
    <lineage>
        <taxon>Eukaryota</taxon>
        <taxon>Fungi</taxon>
        <taxon>Dikarya</taxon>
        <taxon>Ascomycota</taxon>
        <taxon>Pezizomycotina</taxon>
        <taxon>Sordariomycetes</taxon>
        <taxon>Hypocreomycetidae</taxon>
        <taxon>Microascales</taxon>
        <taxon>Microascaceae</taxon>
        <taxon>Parascedosporium</taxon>
    </lineage>
</organism>
<feature type="compositionally biased region" description="Polar residues" evidence="1">
    <location>
        <begin position="254"/>
        <end position="269"/>
    </location>
</feature>
<dbReference type="PANTHER" id="PTHR39611:SF1">
    <property type="entry name" value="HYDROXYPROLINE-RICH GLYCOPROTEIN DZ-HRGP"/>
    <property type="match status" value="1"/>
</dbReference>
<evidence type="ECO:0000313" key="3">
    <source>
        <dbReference type="EMBL" id="CAI4217309.1"/>
    </source>
</evidence>
<dbReference type="Proteomes" id="UP000838763">
    <property type="component" value="Unassembled WGS sequence"/>
</dbReference>
<keyword evidence="4" id="KW-1185">Reference proteome</keyword>
<protein>
    <recommendedName>
        <fullName evidence="2">DUF7514 domain-containing protein</fullName>
    </recommendedName>
</protein>
<feature type="domain" description="DUF7514" evidence="2">
    <location>
        <begin position="57"/>
        <end position="225"/>
    </location>
</feature>
<evidence type="ECO:0000256" key="1">
    <source>
        <dbReference type="SAM" id="MobiDB-lite"/>
    </source>
</evidence>
<reference evidence="3" key="1">
    <citation type="submission" date="2022-11" db="EMBL/GenBank/DDBJ databases">
        <authorList>
            <person name="Scott C."/>
            <person name="Bruce N."/>
        </authorList>
    </citation>
    <scope>NUCLEOTIDE SEQUENCE</scope>
</reference>